<reference evidence="1" key="2">
    <citation type="submission" date="2020-09" db="EMBL/GenBank/DDBJ databases">
        <authorList>
            <person name="Sun Q."/>
            <person name="Zhou Y."/>
        </authorList>
    </citation>
    <scope>NUCLEOTIDE SEQUENCE</scope>
    <source>
        <strain evidence="1">CGMCC 1.15388</strain>
    </source>
</reference>
<dbReference type="RefSeq" id="WP_188682937.1">
    <property type="nucleotide sequence ID" value="NZ_BMIS01000002.1"/>
</dbReference>
<dbReference type="SUPFAM" id="SSF52091">
    <property type="entry name" value="SpoIIaa-like"/>
    <property type="match status" value="1"/>
</dbReference>
<gene>
    <name evidence="1" type="ORF">GCM10011401_08380</name>
</gene>
<name>A0A917APE3_9MICC</name>
<dbReference type="Gene3D" id="3.40.50.10600">
    <property type="entry name" value="SpoIIaa-like domains"/>
    <property type="match status" value="1"/>
</dbReference>
<evidence type="ECO:0000313" key="1">
    <source>
        <dbReference type="EMBL" id="GGE63582.1"/>
    </source>
</evidence>
<proteinExistence type="predicted"/>
<dbReference type="InterPro" id="IPR036513">
    <property type="entry name" value="STAS_dom_sf"/>
</dbReference>
<reference evidence="1" key="1">
    <citation type="journal article" date="2014" name="Int. J. Syst. Evol. Microbiol.">
        <title>Complete genome sequence of Corynebacterium casei LMG S-19264T (=DSM 44701T), isolated from a smear-ripened cheese.</title>
        <authorList>
            <consortium name="US DOE Joint Genome Institute (JGI-PGF)"/>
            <person name="Walter F."/>
            <person name="Albersmeier A."/>
            <person name="Kalinowski J."/>
            <person name="Ruckert C."/>
        </authorList>
    </citation>
    <scope>NUCLEOTIDE SEQUENCE</scope>
    <source>
        <strain evidence="1">CGMCC 1.15388</strain>
    </source>
</reference>
<keyword evidence="2" id="KW-1185">Reference proteome</keyword>
<sequence>MIEVVSTPDGLVSVWASGKVEKHEWEQVTDSVNGAMSQHGQVSLYADLSDLESMSPGAILEDVRFSLKSLTDLNRLGRVAVVTDSTLTEKATAASSRVFSDLDAKVFGQDEAAEARRWVQLERTEGL</sequence>
<dbReference type="AlphaFoldDB" id="A0A917APE3"/>
<comment type="caution">
    <text evidence="1">The sequence shown here is derived from an EMBL/GenBank/DDBJ whole genome shotgun (WGS) entry which is preliminary data.</text>
</comment>
<protein>
    <recommendedName>
        <fullName evidence="3">STAS/SEC14 domain-containing protein</fullName>
    </recommendedName>
</protein>
<dbReference type="EMBL" id="BMIS01000002">
    <property type="protein sequence ID" value="GGE63582.1"/>
    <property type="molecule type" value="Genomic_DNA"/>
</dbReference>
<evidence type="ECO:0000313" key="2">
    <source>
        <dbReference type="Proteomes" id="UP000633136"/>
    </source>
</evidence>
<dbReference type="Proteomes" id="UP000633136">
    <property type="component" value="Unassembled WGS sequence"/>
</dbReference>
<accession>A0A917APE3</accession>
<organism evidence="1 2">
    <name type="scientific">Nesterenkonia cremea</name>
    <dbReference type="NCBI Taxonomy" id="1882340"/>
    <lineage>
        <taxon>Bacteria</taxon>
        <taxon>Bacillati</taxon>
        <taxon>Actinomycetota</taxon>
        <taxon>Actinomycetes</taxon>
        <taxon>Micrococcales</taxon>
        <taxon>Micrococcaceae</taxon>
        <taxon>Nesterenkonia</taxon>
    </lineage>
</organism>
<dbReference type="InterPro" id="IPR021866">
    <property type="entry name" value="SpoIIAA-like"/>
</dbReference>
<dbReference type="Pfam" id="PF11964">
    <property type="entry name" value="SpoIIAA-like"/>
    <property type="match status" value="1"/>
</dbReference>
<evidence type="ECO:0008006" key="3">
    <source>
        <dbReference type="Google" id="ProtNLM"/>
    </source>
</evidence>
<dbReference type="InterPro" id="IPR038396">
    <property type="entry name" value="SpoIIAA-like_sf"/>
</dbReference>